<protein>
    <submittedName>
        <fullName evidence="2">Uncharacterized protein</fullName>
    </submittedName>
</protein>
<sequence length="245" mass="27575">MVPPPAHQSAMKSNAKRPADQPLPQQRAKKQRKPVPVAPAQQPSQPIADANPVISDQLAAPAPPQVVEPQHLPAIDLVKIETSFVIEPDTEKPLPKGKTAIAWDKAIERIVDITQTYCGKGCILRPEPLSCLRELSNALEVFIAQPGRRALLIHEPNDLLNVRYIRVIEDGIWLEFDCIPDRDYDTATAGDKEKVVREAWEKRERERAGPTLEEAQRQIFKWDRLDRLGFGKMPATQENDPEPEE</sequence>
<evidence type="ECO:0000313" key="3">
    <source>
        <dbReference type="Proteomes" id="UP000034680"/>
    </source>
</evidence>
<gene>
    <name evidence="2" type="ORF">UCDDA912_g01008</name>
</gene>
<dbReference type="EMBL" id="LCUC01000041">
    <property type="protein sequence ID" value="KKY38976.1"/>
    <property type="molecule type" value="Genomic_DNA"/>
</dbReference>
<keyword evidence="3" id="KW-1185">Reference proteome</keyword>
<evidence type="ECO:0000313" key="2">
    <source>
        <dbReference type="EMBL" id="KKY38976.1"/>
    </source>
</evidence>
<dbReference type="OrthoDB" id="5234122at2759"/>
<reference evidence="2 3" key="1">
    <citation type="submission" date="2015-05" db="EMBL/GenBank/DDBJ databases">
        <title>Distinctive expansion of gene families associated with plant cell wall degradation and secondary metabolism in the genomes of grapevine trunk pathogens.</title>
        <authorList>
            <person name="Lawrence D.P."/>
            <person name="Travadon R."/>
            <person name="Rolshausen P.E."/>
            <person name="Baumgartner K."/>
        </authorList>
    </citation>
    <scope>NUCLEOTIDE SEQUENCE [LARGE SCALE GENOMIC DNA]</scope>
    <source>
        <strain evidence="2">DA912</strain>
    </source>
</reference>
<evidence type="ECO:0000256" key="1">
    <source>
        <dbReference type="SAM" id="MobiDB-lite"/>
    </source>
</evidence>
<accession>A0A0G2FY45</accession>
<dbReference type="AlphaFoldDB" id="A0A0G2FY45"/>
<name>A0A0G2FY45_9PEZI</name>
<feature type="compositionally biased region" description="Low complexity" evidence="1">
    <location>
        <begin position="34"/>
        <end position="46"/>
    </location>
</feature>
<feature type="region of interest" description="Disordered" evidence="1">
    <location>
        <begin position="1"/>
        <end position="52"/>
    </location>
</feature>
<comment type="caution">
    <text evidence="2">The sequence shown here is derived from an EMBL/GenBank/DDBJ whole genome shotgun (WGS) entry which is preliminary data.</text>
</comment>
<reference evidence="2 3" key="2">
    <citation type="submission" date="2015-05" db="EMBL/GenBank/DDBJ databases">
        <authorList>
            <person name="Morales-Cruz A."/>
            <person name="Amrine K.C."/>
            <person name="Cantu D."/>
        </authorList>
    </citation>
    <scope>NUCLEOTIDE SEQUENCE [LARGE SCALE GENOMIC DNA]</scope>
    <source>
        <strain evidence="2">DA912</strain>
    </source>
</reference>
<organism evidence="2 3">
    <name type="scientific">Diaporthe ampelina</name>
    <dbReference type="NCBI Taxonomy" id="1214573"/>
    <lineage>
        <taxon>Eukaryota</taxon>
        <taxon>Fungi</taxon>
        <taxon>Dikarya</taxon>
        <taxon>Ascomycota</taxon>
        <taxon>Pezizomycotina</taxon>
        <taxon>Sordariomycetes</taxon>
        <taxon>Sordariomycetidae</taxon>
        <taxon>Diaporthales</taxon>
        <taxon>Diaporthaceae</taxon>
        <taxon>Diaporthe</taxon>
    </lineage>
</organism>
<proteinExistence type="predicted"/>
<dbReference type="Proteomes" id="UP000034680">
    <property type="component" value="Unassembled WGS sequence"/>
</dbReference>